<dbReference type="InterPro" id="IPR006140">
    <property type="entry name" value="D-isomer_DH_NAD-bd"/>
</dbReference>
<organism evidence="5 6">
    <name type="scientific">Halorarum salinum</name>
    <dbReference type="NCBI Taxonomy" id="2743089"/>
    <lineage>
        <taxon>Archaea</taxon>
        <taxon>Methanobacteriati</taxon>
        <taxon>Methanobacteriota</taxon>
        <taxon>Stenosarchaea group</taxon>
        <taxon>Halobacteria</taxon>
        <taxon>Halobacteriales</taxon>
        <taxon>Haloferacaceae</taxon>
        <taxon>Halorarum</taxon>
    </lineage>
</organism>
<evidence type="ECO:0000313" key="5">
    <source>
        <dbReference type="EMBL" id="QLG61766.1"/>
    </source>
</evidence>
<accession>A0A7D5L9X5</accession>
<feature type="region of interest" description="Disordered" evidence="3">
    <location>
        <begin position="20"/>
        <end position="46"/>
    </location>
</feature>
<evidence type="ECO:0000259" key="4">
    <source>
        <dbReference type="Pfam" id="PF02826"/>
    </source>
</evidence>
<keyword evidence="6" id="KW-1185">Reference proteome</keyword>
<dbReference type="KEGG" id="halu:HUG12_08505"/>
<dbReference type="InterPro" id="IPR036291">
    <property type="entry name" value="NAD(P)-bd_dom_sf"/>
</dbReference>
<dbReference type="GO" id="GO:0016491">
    <property type="term" value="F:oxidoreductase activity"/>
    <property type="evidence" value="ECO:0007669"/>
    <property type="project" value="UniProtKB-KW"/>
</dbReference>
<name>A0A7D5L9X5_9EURY</name>
<gene>
    <name evidence="5" type="ORF">HUG12_08505</name>
</gene>
<evidence type="ECO:0000256" key="1">
    <source>
        <dbReference type="ARBA" id="ARBA00023002"/>
    </source>
</evidence>
<dbReference type="Gene3D" id="3.40.50.720">
    <property type="entry name" value="NAD(P)-binding Rossmann-like Domain"/>
    <property type="match status" value="2"/>
</dbReference>
<dbReference type="Proteomes" id="UP000509626">
    <property type="component" value="Chromosome"/>
</dbReference>
<keyword evidence="2" id="KW-0520">NAD</keyword>
<evidence type="ECO:0000313" key="6">
    <source>
        <dbReference type="Proteomes" id="UP000509626"/>
    </source>
</evidence>
<dbReference type="PANTHER" id="PTHR43333">
    <property type="entry name" value="2-HACID_DH_C DOMAIN-CONTAINING PROTEIN"/>
    <property type="match status" value="1"/>
</dbReference>
<dbReference type="EMBL" id="CP058579">
    <property type="protein sequence ID" value="QLG61766.1"/>
    <property type="molecule type" value="Genomic_DNA"/>
</dbReference>
<dbReference type="GO" id="GO:0051287">
    <property type="term" value="F:NAD binding"/>
    <property type="evidence" value="ECO:0007669"/>
    <property type="project" value="InterPro"/>
</dbReference>
<evidence type="ECO:0000256" key="2">
    <source>
        <dbReference type="ARBA" id="ARBA00023027"/>
    </source>
</evidence>
<protein>
    <recommendedName>
        <fullName evidence="4">D-isomer specific 2-hydroxyacid dehydrogenase NAD-binding domain-containing protein</fullName>
    </recommendedName>
</protein>
<dbReference type="AlphaFoldDB" id="A0A7D5L9X5"/>
<proteinExistence type="predicted"/>
<reference evidence="5 6" key="1">
    <citation type="submission" date="2020-06" db="EMBL/GenBank/DDBJ databases">
        <title>NJ-3-1, isolated from saline soil.</title>
        <authorList>
            <person name="Cui H.L."/>
            <person name="Shi X."/>
        </authorList>
    </citation>
    <scope>NUCLEOTIDE SEQUENCE [LARGE SCALE GENOMIC DNA]</scope>
    <source>
        <strain evidence="5 6">NJ-3-1</strain>
    </source>
</reference>
<dbReference type="SUPFAM" id="SSF51735">
    <property type="entry name" value="NAD(P)-binding Rossmann-fold domains"/>
    <property type="match status" value="1"/>
</dbReference>
<keyword evidence="1" id="KW-0560">Oxidoreductase</keyword>
<dbReference type="PANTHER" id="PTHR43333:SF1">
    <property type="entry name" value="D-ISOMER SPECIFIC 2-HYDROXYACID DEHYDROGENASE NAD-BINDING DOMAIN-CONTAINING PROTEIN"/>
    <property type="match status" value="1"/>
</dbReference>
<evidence type="ECO:0000256" key="3">
    <source>
        <dbReference type="SAM" id="MobiDB-lite"/>
    </source>
</evidence>
<dbReference type="Pfam" id="PF02826">
    <property type="entry name" value="2-Hacid_dh_C"/>
    <property type="match status" value="1"/>
</dbReference>
<feature type="domain" description="D-isomer specific 2-hydroxyacid dehydrogenase NAD-binding" evidence="4">
    <location>
        <begin position="52"/>
        <end position="139"/>
    </location>
</feature>
<sequence>MRIGRDSLAWSERDVAVEGCPTPEQRRNRGSRAGATPVDVPRDGVRRRGPRLTEARFVALACPLNEATHHLFDAAAFEAMRGDAHLLNVARGAAVDEEALVEALDAGEISGAGLDVFEAEPLPEDSPLWDVDEVIVTPHRVGSDREYWRGVAAIVRGNVDRIREGGEMTNCVV</sequence>